<dbReference type="SUPFAM" id="SSF57716">
    <property type="entry name" value="Glucocorticoid receptor-like (DNA-binding domain)"/>
    <property type="match status" value="1"/>
</dbReference>
<reference evidence="8 9" key="1">
    <citation type="submission" date="2025-05" db="UniProtKB">
        <authorList>
            <consortium name="RefSeq"/>
        </authorList>
    </citation>
    <scope>IDENTIFICATION</scope>
    <source>
        <tissue evidence="8 9">Thorax and Abdomen</tissue>
    </source>
</reference>
<evidence type="ECO:0000256" key="2">
    <source>
        <dbReference type="ARBA" id="ARBA00022771"/>
    </source>
</evidence>
<dbReference type="RefSeq" id="XP_046601217.1">
    <property type="nucleotide sequence ID" value="XM_046745261.1"/>
</dbReference>
<gene>
    <name evidence="8" type="primary">LOC124293878</name>
    <name evidence="9" type="synonym">LOC124295383</name>
</gene>
<evidence type="ECO:0000313" key="9">
    <source>
        <dbReference type="RefSeq" id="XP_046601217.1"/>
    </source>
</evidence>
<proteinExistence type="predicted"/>
<keyword evidence="2 5" id="KW-0863">Zinc-finger</keyword>
<organism evidence="7 8">
    <name type="scientific">Neodiprion lecontei</name>
    <name type="common">Redheaded pine sawfly</name>
    <dbReference type="NCBI Taxonomy" id="441921"/>
    <lineage>
        <taxon>Eukaryota</taxon>
        <taxon>Metazoa</taxon>
        <taxon>Ecdysozoa</taxon>
        <taxon>Arthropoda</taxon>
        <taxon>Hexapoda</taxon>
        <taxon>Insecta</taxon>
        <taxon>Pterygota</taxon>
        <taxon>Neoptera</taxon>
        <taxon>Endopterygota</taxon>
        <taxon>Hymenoptera</taxon>
        <taxon>Tenthredinoidea</taxon>
        <taxon>Diprionidae</taxon>
        <taxon>Diprioninae</taxon>
        <taxon>Neodiprion</taxon>
    </lineage>
</organism>
<dbReference type="Proteomes" id="UP000829291">
    <property type="component" value="Chromosome 7"/>
</dbReference>
<dbReference type="Gene3D" id="6.20.210.20">
    <property type="entry name" value="THAP domain"/>
    <property type="match status" value="1"/>
</dbReference>
<feature type="domain" description="THAP-type" evidence="6">
    <location>
        <begin position="1"/>
        <end position="79"/>
    </location>
</feature>
<protein>
    <submittedName>
        <fullName evidence="8">Uncharacterized protein LOC124293878</fullName>
    </submittedName>
    <submittedName>
        <fullName evidence="9">Uncharacterized protein LOC124295383</fullName>
    </submittedName>
</protein>
<dbReference type="InterPro" id="IPR006612">
    <property type="entry name" value="THAP_Znf"/>
</dbReference>
<evidence type="ECO:0000259" key="6">
    <source>
        <dbReference type="PROSITE" id="PS50950"/>
    </source>
</evidence>
<name>A0ABM3FX92_NEOLC</name>
<keyword evidence="1" id="KW-0479">Metal-binding</keyword>
<accession>A0ABM3FX92</accession>
<dbReference type="Pfam" id="PF05485">
    <property type="entry name" value="THAP"/>
    <property type="match status" value="1"/>
</dbReference>
<evidence type="ECO:0000313" key="8">
    <source>
        <dbReference type="RefSeq" id="XP_046592633.1"/>
    </source>
</evidence>
<dbReference type="RefSeq" id="XP_046592633.1">
    <property type="nucleotide sequence ID" value="XM_046736677.1"/>
</dbReference>
<evidence type="ECO:0000256" key="3">
    <source>
        <dbReference type="ARBA" id="ARBA00022833"/>
    </source>
</evidence>
<evidence type="ECO:0000256" key="5">
    <source>
        <dbReference type="PROSITE-ProRule" id="PRU00309"/>
    </source>
</evidence>
<dbReference type="PROSITE" id="PS50950">
    <property type="entry name" value="ZF_THAP"/>
    <property type="match status" value="1"/>
</dbReference>
<evidence type="ECO:0000256" key="1">
    <source>
        <dbReference type="ARBA" id="ARBA00022723"/>
    </source>
</evidence>
<keyword evidence="7" id="KW-1185">Reference proteome</keyword>
<dbReference type="Proteomes" id="UP000829291">
    <property type="component" value="Chromosome 4"/>
</dbReference>
<sequence length="197" mass="22428">MGRCCAVHGCLSGRKASENVEKVALFKAPKDVELRSKWSSALGQELKASSFICELHFNPENVIKTDREILKDGSVYVYEYQKVHLRKKAEPKSHTNDDNENNCSLLLNNDSSTISDINDDTTRNISIFVGCDEHKKELTKKIINNFIIMRGHFLVKCFNKSATERKVKCKSSNFVFNSTFLRIFFSREVSIATRLPA</sequence>
<keyword evidence="4 5" id="KW-0238">DNA-binding</keyword>
<evidence type="ECO:0000313" key="7">
    <source>
        <dbReference type="Proteomes" id="UP000829291"/>
    </source>
</evidence>
<dbReference type="GeneID" id="124293878"/>
<dbReference type="InterPro" id="IPR038441">
    <property type="entry name" value="THAP_Znf_sf"/>
</dbReference>
<evidence type="ECO:0000256" key="4">
    <source>
        <dbReference type="ARBA" id="ARBA00023125"/>
    </source>
</evidence>
<keyword evidence="3" id="KW-0862">Zinc</keyword>